<dbReference type="PROSITE" id="PS50005">
    <property type="entry name" value="TPR"/>
    <property type="match status" value="3"/>
</dbReference>
<evidence type="ECO:0000256" key="1">
    <source>
        <dbReference type="PROSITE-ProRule" id="PRU00339"/>
    </source>
</evidence>
<accession>A0A923MPY5</accession>
<evidence type="ECO:0000313" key="3">
    <source>
        <dbReference type="Proteomes" id="UP000608513"/>
    </source>
</evidence>
<gene>
    <name evidence="2" type="ORF">H8N03_07470</name>
</gene>
<dbReference type="InterPro" id="IPR019734">
    <property type="entry name" value="TPR_rpt"/>
</dbReference>
<dbReference type="InterPro" id="IPR011990">
    <property type="entry name" value="TPR-like_helical_dom_sf"/>
</dbReference>
<proteinExistence type="predicted"/>
<sequence>MFGFGRKPAAPPAPGAADWRAKGNEALAQGRLPQAAECYRKAAEADPADAAARVNLGYVLLEQGDAQQAAGSLQDAARLAASTPDVLADAQFLLGRAWTALGEPERALASHRAALAARPRFADALQEMVRLLLARGDAAEALAAVQEAGAYDADPATLVLLAQALHATGRREEALAPLQAALQARPGDPGVLESLGTVLLELGRGGEALACFEQLLRAQGPSPETLANASAALLRLDRQEEALACAEEALRLDPVHRAALHNKGCALLDQLRMDEGLRHAVQAARQYPDDPDLRWNVAVAHLLTGDLVPGWEAHEARWQAKGFAASTHGFGAPASPRWTGVQDLADRSILLYAEQGLGDSIQFLRYLPLVAQRAREVLLQVQPALLPLLSALPANCRLLRPGEPFAAPDFQCPLLSLPHAFRTALADIPAAVPYLRADPARVAAWRERLAGTRAPRVGIAWSGNAQHGNDRNRSIALPEFRTVATERVQFVGVQPQVRETDRAALAQWPGLVDAGPQLHDFADTAALFCALDLVVTVDTSVAHLAGALGRPVWILLPYAPDWRWMLEREDSPWYPTARLFRQPGRGDWAPVLRRVRDELEVLAATAPA</sequence>
<keyword evidence="3" id="KW-1185">Reference proteome</keyword>
<evidence type="ECO:0000313" key="2">
    <source>
        <dbReference type="EMBL" id="MBC5782781.1"/>
    </source>
</evidence>
<dbReference type="AlphaFoldDB" id="A0A923MPY5"/>
<feature type="repeat" description="TPR" evidence="1">
    <location>
        <begin position="88"/>
        <end position="121"/>
    </location>
</feature>
<name>A0A923MPY5_9BURK</name>
<comment type="caution">
    <text evidence="2">The sequence shown here is derived from an EMBL/GenBank/DDBJ whole genome shotgun (WGS) entry which is preliminary data.</text>
</comment>
<dbReference type="Proteomes" id="UP000608513">
    <property type="component" value="Unassembled WGS sequence"/>
</dbReference>
<dbReference type="Pfam" id="PF13432">
    <property type="entry name" value="TPR_16"/>
    <property type="match status" value="4"/>
</dbReference>
<dbReference type="PANTHER" id="PTHR44998">
    <property type="match status" value="1"/>
</dbReference>
<dbReference type="PANTHER" id="PTHR44998:SF1">
    <property type="entry name" value="UDP-N-ACETYLGLUCOSAMINE--PEPTIDE N-ACETYLGLUCOSAMINYLTRANSFERASE 110 KDA SUBUNIT"/>
    <property type="match status" value="1"/>
</dbReference>
<dbReference type="RefSeq" id="WP_187075529.1">
    <property type="nucleotide sequence ID" value="NZ_JACORT010000002.1"/>
</dbReference>
<dbReference type="Gene3D" id="1.25.40.10">
    <property type="entry name" value="Tetratricopeptide repeat domain"/>
    <property type="match status" value="3"/>
</dbReference>
<dbReference type="EMBL" id="JACORT010000002">
    <property type="protein sequence ID" value="MBC5782781.1"/>
    <property type="molecule type" value="Genomic_DNA"/>
</dbReference>
<dbReference type="Gene3D" id="3.40.50.2000">
    <property type="entry name" value="Glycogen Phosphorylase B"/>
    <property type="match status" value="1"/>
</dbReference>
<feature type="repeat" description="TPR" evidence="1">
    <location>
        <begin position="16"/>
        <end position="49"/>
    </location>
</feature>
<feature type="repeat" description="TPR" evidence="1">
    <location>
        <begin position="223"/>
        <end position="256"/>
    </location>
</feature>
<dbReference type="SMART" id="SM00028">
    <property type="entry name" value="TPR"/>
    <property type="match status" value="7"/>
</dbReference>
<reference evidence="2" key="1">
    <citation type="submission" date="2020-08" db="EMBL/GenBank/DDBJ databases">
        <title>Ramlibacter sp. USB13 16S ribosomal RNA gene genome sequencing and assembly.</title>
        <authorList>
            <person name="Kang M."/>
        </authorList>
    </citation>
    <scope>NUCLEOTIDE SEQUENCE</scope>
    <source>
        <strain evidence="2">USB13</strain>
    </source>
</reference>
<organism evidence="2 3">
    <name type="scientific">Ramlibacter cellulosilyticus</name>
    <dbReference type="NCBI Taxonomy" id="2764187"/>
    <lineage>
        <taxon>Bacteria</taxon>
        <taxon>Pseudomonadati</taxon>
        <taxon>Pseudomonadota</taxon>
        <taxon>Betaproteobacteria</taxon>
        <taxon>Burkholderiales</taxon>
        <taxon>Comamonadaceae</taxon>
        <taxon>Ramlibacter</taxon>
    </lineage>
</organism>
<protein>
    <submittedName>
        <fullName evidence="2">Tetratricopeptide repeat protein</fullName>
    </submittedName>
</protein>
<keyword evidence="1" id="KW-0802">TPR repeat</keyword>
<dbReference type="SUPFAM" id="SSF48452">
    <property type="entry name" value="TPR-like"/>
    <property type="match status" value="1"/>
</dbReference>
<dbReference type="SUPFAM" id="SSF53756">
    <property type="entry name" value="UDP-Glycosyltransferase/glycogen phosphorylase"/>
    <property type="match status" value="1"/>
</dbReference>